<name>A0AAJ5W151_9MICO</name>
<proteinExistence type="predicted"/>
<gene>
    <name evidence="2" type="ORF">P0Y48_09510</name>
</gene>
<protein>
    <recommendedName>
        <fullName evidence="4">Transporter substrate-binding domain-containing protein</fullName>
    </recommendedName>
</protein>
<evidence type="ECO:0000313" key="2">
    <source>
        <dbReference type="EMBL" id="WEK12706.1"/>
    </source>
</evidence>
<keyword evidence="1" id="KW-0732">Signal</keyword>
<dbReference type="EMBL" id="CP119321">
    <property type="protein sequence ID" value="WEK12706.1"/>
    <property type="molecule type" value="Genomic_DNA"/>
</dbReference>
<evidence type="ECO:0000313" key="3">
    <source>
        <dbReference type="Proteomes" id="UP001213972"/>
    </source>
</evidence>
<feature type="signal peptide" evidence="1">
    <location>
        <begin position="1"/>
        <end position="26"/>
    </location>
</feature>
<dbReference type="AlphaFoldDB" id="A0AAJ5W151"/>
<organism evidence="2 3">
    <name type="scientific">Candidatus Microbacterium phytovorans</name>
    <dbReference type="NCBI Taxonomy" id="3121374"/>
    <lineage>
        <taxon>Bacteria</taxon>
        <taxon>Bacillati</taxon>
        <taxon>Actinomycetota</taxon>
        <taxon>Actinomycetes</taxon>
        <taxon>Micrococcales</taxon>
        <taxon>Microbacteriaceae</taxon>
        <taxon>Microbacterium</taxon>
    </lineage>
</organism>
<dbReference type="Proteomes" id="UP001213972">
    <property type="component" value="Chromosome"/>
</dbReference>
<dbReference type="Gene3D" id="3.40.190.10">
    <property type="entry name" value="Periplasmic binding protein-like II"/>
    <property type="match status" value="1"/>
</dbReference>
<evidence type="ECO:0000256" key="1">
    <source>
        <dbReference type="SAM" id="SignalP"/>
    </source>
</evidence>
<dbReference type="SUPFAM" id="SSF53850">
    <property type="entry name" value="Periplasmic binding protein-like II"/>
    <property type="match status" value="1"/>
</dbReference>
<evidence type="ECO:0008006" key="4">
    <source>
        <dbReference type="Google" id="ProtNLM"/>
    </source>
</evidence>
<accession>A0AAJ5W151</accession>
<feature type="chain" id="PRO_5042583608" description="Transporter substrate-binding domain-containing protein" evidence="1">
    <location>
        <begin position="27"/>
        <end position="162"/>
    </location>
</feature>
<reference evidence="2" key="1">
    <citation type="submission" date="2023-03" db="EMBL/GenBank/DDBJ databases">
        <title>Andean soil-derived lignocellulolytic bacterial consortium as a source of novel taxa and putative plastic-active enzymes.</title>
        <authorList>
            <person name="Diaz-Garcia L."/>
            <person name="Chuvochina M."/>
            <person name="Feuerriegel G."/>
            <person name="Bunk B."/>
            <person name="Sproer C."/>
            <person name="Streit W.R."/>
            <person name="Rodriguez L.M."/>
            <person name="Overmann J."/>
            <person name="Jimenez D.J."/>
        </authorList>
    </citation>
    <scope>NUCLEOTIDE SEQUENCE</scope>
    <source>
        <strain evidence="2">MAG 4610</strain>
    </source>
</reference>
<dbReference type="PROSITE" id="PS51257">
    <property type="entry name" value="PROKAR_LIPOPROTEIN"/>
    <property type="match status" value="1"/>
</dbReference>
<sequence>MRRRRDSVLRILLASGVILSATTGCAVHIPTDPDGTLDRVTHGTLRVGVSPGDGLVRVAGGEVSGSLADLVEGFARERDAQIVWTVGGEEQLVDALEAGDLDLTVGAITDATPWTDRVSMTRGYPGIPGAEGKSIVVLLPLGENELQSTLESYLDERVGDGS</sequence>